<keyword evidence="5" id="KW-0963">Cytoplasm</keyword>
<dbReference type="CDD" id="cd02022">
    <property type="entry name" value="DPCK"/>
    <property type="match status" value="1"/>
</dbReference>
<evidence type="ECO:0000256" key="6">
    <source>
        <dbReference type="NCBIfam" id="TIGR00152"/>
    </source>
</evidence>
<reference evidence="7 8" key="1">
    <citation type="submission" date="2016-10" db="EMBL/GenBank/DDBJ databases">
        <authorList>
            <person name="de Groot N.N."/>
        </authorList>
    </citation>
    <scope>NUCLEOTIDE SEQUENCE [LARGE SCALE GENOMIC DNA]</scope>
    <source>
        <strain evidence="7 8">IPL20</strain>
    </source>
</reference>
<dbReference type="STRING" id="429728.SAMN05216456_3042"/>
<keyword evidence="5" id="KW-0808">Transferase</keyword>
<comment type="similarity">
    <text evidence="1 5">Belongs to the CoaE family.</text>
</comment>
<feature type="binding site" evidence="5">
    <location>
        <begin position="11"/>
        <end position="16"/>
    </location>
    <ligand>
        <name>ATP</name>
        <dbReference type="ChEBI" id="CHEBI:30616"/>
    </ligand>
</feature>
<organism evidence="7 8">
    <name type="scientific">Devosia crocina</name>
    <dbReference type="NCBI Taxonomy" id="429728"/>
    <lineage>
        <taxon>Bacteria</taxon>
        <taxon>Pseudomonadati</taxon>
        <taxon>Pseudomonadota</taxon>
        <taxon>Alphaproteobacteria</taxon>
        <taxon>Hyphomicrobiales</taxon>
        <taxon>Devosiaceae</taxon>
        <taxon>Devosia</taxon>
    </lineage>
</organism>
<dbReference type="GO" id="GO:0015937">
    <property type="term" value="P:coenzyme A biosynthetic process"/>
    <property type="evidence" value="ECO:0007669"/>
    <property type="project" value="UniProtKB-UniRule"/>
</dbReference>
<dbReference type="OrthoDB" id="9812943at2"/>
<dbReference type="GO" id="GO:0005524">
    <property type="term" value="F:ATP binding"/>
    <property type="evidence" value="ECO:0007669"/>
    <property type="project" value="UniProtKB-UniRule"/>
</dbReference>
<dbReference type="HAMAP" id="MF_00376">
    <property type="entry name" value="Dephospho_CoA_kinase"/>
    <property type="match status" value="1"/>
</dbReference>
<keyword evidence="5 7" id="KW-0418">Kinase</keyword>
<dbReference type="EC" id="2.7.1.24" evidence="5 6"/>
<dbReference type="InterPro" id="IPR001977">
    <property type="entry name" value="Depp_CoAkinase"/>
</dbReference>
<evidence type="ECO:0000256" key="1">
    <source>
        <dbReference type="ARBA" id="ARBA00009018"/>
    </source>
</evidence>
<protein>
    <recommendedName>
        <fullName evidence="5 6">Dephospho-CoA kinase</fullName>
        <ecNumber evidence="5 6">2.7.1.24</ecNumber>
    </recommendedName>
    <alternativeName>
        <fullName evidence="5">Dephosphocoenzyme A kinase</fullName>
    </alternativeName>
</protein>
<comment type="function">
    <text evidence="5">Catalyzes the phosphorylation of the 3'-hydroxyl group of dephosphocoenzyme A to form coenzyme A.</text>
</comment>
<dbReference type="GO" id="GO:0005737">
    <property type="term" value="C:cytoplasm"/>
    <property type="evidence" value="ECO:0007669"/>
    <property type="project" value="UniProtKB-SubCell"/>
</dbReference>
<evidence type="ECO:0000256" key="2">
    <source>
        <dbReference type="ARBA" id="ARBA00022741"/>
    </source>
</evidence>
<evidence type="ECO:0000313" key="8">
    <source>
        <dbReference type="Proteomes" id="UP000199074"/>
    </source>
</evidence>
<comment type="subcellular location">
    <subcellularLocation>
        <location evidence="5">Cytoplasm</location>
    </subcellularLocation>
</comment>
<comment type="catalytic activity">
    <reaction evidence="5">
        <text>3'-dephospho-CoA + ATP = ADP + CoA + H(+)</text>
        <dbReference type="Rhea" id="RHEA:18245"/>
        <dbReference type="ChEBI" id="CHEBI:15378"/>
        <dbReference type="ChEBI" id="CHEBI:30616"/>
        <dbReference type="ChEBI" id="CHEBI:57287"/>
        <dbReference type="ChEBI" id="CHEBI:57328"/>
        <dbReference type="ChEBI" id="CHEBI:456216"/>
        <dbReference type="EC" id="2.7.1.24"/>
    </reaction>
</comment>
<accession>A0A1I7NSL7</accession>
<evidence type="ECO:0000313" key="7">
    <source>
        <dbReference type="EMBL" id="SFV37671.1"/>
    </source>
</evidence>
<dbReference type="PANTHER" id="PTHR10695">
    <property type="entry name" value="DEPHOSPHO-COA KINASE-RELATED"/>
    <property type="match status" value="1"/>
</dbReference>
<dbReference type="PROSITE" id="PS51219">
    <property type="entry name" value="DPCK"/>
    <property type="match status" value="1"/>
</dbReference>
<keyword evidence="4 5" id="KW-0173">Coenzyme A biosynthesis</keyword>
<evidence type="ECO:0000256" key="4">
    <source>
        <dbReference type="ARBA" id="ARBA00022993"/>
    </source>
</evidence>
<comment type="pathway">
    <text evidence="5">Cofactor biosynthesis; coenzyme A biosynthesis; CoA from (R)-pantothenate: step 5/5.</text>
</comment>
<dbReference type="Gene3D" id="3.40.50.300">
    <property type="entry name" value="P-loop containing nucleotide triphosphate hydrolases"/>
    <property type="match status" value="1"/>
</dbReference>
<dbReference type="InterPro" id="IPR027417">
    <property type="entry name" value="P-loop_NTPase"/>
</dbReference>
<dbReference type="GO" id="GO:0004140">
    <property type="term" value="F:dephospho-CoA kinase activity"/>
    <property type="evidence" value="ECO:0007669"/>
    <property type="project" value="UniProtKB-UniRule"/>
</dbReference>
<dbReference type="SUPFAM" id="SSF52540">
    <property type="entry name" value="P-loop containing nucleoside triphosphate hydrolases"/>
    <property type="match status" value="1"/>
</dbReference>
<evidence type="ECO:0000256" key="3">
    <source>
        <dbReference type="ARBA" id="ARBA00022840"/>
    </source>
</evidence>
<dbReference type="UniPathway" id="UPA00241">
    <property type="reaction ID" value="UER00356"/>
</dbReference>
<dbReference type="RefSeq" id="WP_092425970.1">
    <property type="nucleotide sequence ID" value="NZ_FPCK01000003.1"/>
</dbReference>
<dbReference type="Pfam" id="PF01121">
    <property type="entry name" value="CoaE"/>
    <property type="match status" value="1"/>
</dbReference>
<keyword evidence="2 5" id="KW-0547">Nucleotide-binding</keyword>
<dbReference type="Proteomes" id="UP000199074">
    <property type="component" value="Unassembled WGS sequence"/>
</dbReference>
<proteinExistence type="inferred from homology"/>
<keyword evidence="8" id="KW-1185">Reference proteome</keyword>
<keyword evidence="3 5" id="KW-0067">ATP-binding</keyword>
<dbReference type="AlphaFoldDB" id="A0A1I7NSL7"/>
<sequence>MWRIGVTGSIATGKSTLLAAFAREGIPTLSADAVVAKLYSGAAVAPVSQLFPGVEVDGRIDRQALAARLAQDPAGFKALEAVVHPLVRKEIAAFLDNHEQRGSIAAVVEVPLLFESGYDYGFDAIAVTFVDEATQRQRIMARPGMTVEKYEALLARQMPQDEKKKRATYLFDTARPRREIDAMVAALMAAIRAREAKP</sequence>
<evidence type="ECO:0000256" key="5">
    <source>
        <dbReference type="HAMAP-Rule" id="MF_00376"/>
    </source>
</evidence>
<name>A0A1I7NSL7_9HYPH</name>
<dbReference type="NCBIfam" id="TIGR00152">
    <property type="entry name" value="dephospho-CoA kinase"/>
    <property type="match status" value="1"/>
</dbReference>
<dbReference type="PANTHER" id="PTHR10695:SF46">
    <property type="entry name" value="BIFUNCTIONAL COENZYME A SYNTHASE-RELATED"/>
    <property type="match status" value="1"/>
</dbReference>
<dbReference type="EMBL" id="FPCK01000003">
    <property type="protein sequence ID" value="SFV37671.1"/>
    <property type="molecule type" value="Genomic_DNA"/>
</dbReference>
<gene>
    <name evidence="5" type="primary">coaE</name>
    <name evidence="7" type="ORF">SAMN05216456_3042</name>
</gene>